<keyword evidence="1" id="KW-0472">Membrane</keyword>
<evidence type="ECO:0000256" key="1">
    <source>
        <dbReference type="SAM" id="Phobius"/>
    </source>
</evidence>
<dbReference type="AlphaFoldDB" id="A0AAU9ED90"/>
<dbReference type="EMBL" id="AP028654">
    <property type="protein sequence ID" value="BEP29314.1"/>
    <property type="molecule type" value="Genomic_DNA"/>
</dbReference>
<feature type="transmembrane region" description="Helical" evidence="1">
    <location>
        <begin position="12"/>
        <end position="40"/>
    </location>
</feature>
<protein>
    <submittedName>
        <fullName evidence="2">Uncharacterized protein</fullName>
    </submittedName>
</protein>
<dbReference type="Proteomes" id="UP001321786">
    <property type="component" value="Chromosome"/>
</dbReference>
<keyword evidence="1" id="KW-1133">Transmembrane helix</keyword>
<sequence length="62" mass="6836">MPFTPLAEKSSFSAALIIPKGLVPFLSFPAASLIFVISILNPYCFETTKRQADHSLLRRVAL</sequence>
<evidence type="ECO:0000313" key="3">
    <source>
        <dbReference type="Proteomes" id="UP001321786"/>
    </source>
</evidence>
<name>A0AAU9ED90_9FIRM</name>
<keyword evidence="3" id="KW-1185">Reference proteome</keyword>
<evidence type="ECO:0000313" key="2">
    <source>
        <dbReference type="EMBL" id="BEP29314.1"/>
    </source>
</evidence>
<proteinExistence type="predicted"/>
<accession>A0AAU9ED90</accession>
<reference evidence="2 3" key="1">
    <citation type="submission" date="2023-08" db="EMBL/GenBank/DDBJ databases">
        <title>Helicovermis profunda gen. nov., sp. nov., a novel mesophilic, fermentative bacterium within the Bacillota from a deep-sea hydrothermal vent chimney.</title>
        <authorList>
            <person name="Miyazaki U."/>
            <person name="Mizutani D."/>
            <person name="Hashimoto Y."/>
            <person name="Tame A."/>
            <person name="Sawayama S."/>
            <person name="Miyazaki J."/>
            <person name="Takai K."/>
            <person name="Nakagawa S."/>
        </authorList>
    </citation>
    <scope>NUCLEOTIDE SEQUENCE [LARGE SCALE GENOMIC DNA]</scope>
    <source>
        <strain evidence="2 3">S502</strain>
    </source>
</reference>
<organism evidence="2 3">
    <name type="scientific">Helicovermis profundi</name>
    <dbReference type="NCBI Taxonomy" id="3065157"/>
    <lineage>
        <taxon>Bacteria</taxon>
        <taxon>Bacillati</taxon>
        <taxon>Bacillota</taxon>
        <taxon>Clostridia</taxon>
        <taxon>Helicovermis</taxon>
    </lineage>
</organism>
<gene>
    <name evidence="2" type="ORF">HLPR_16450</name>
</gene>
<dbReference type="KEGG" id="hprf:HLPR_16450"/>
<keyword evidence="1" id="KW-0812">Transmembrane</keyword>